<accession>A0ABQ3BS46</accession>
<comment type="caution">
    <text evidence="3">The sequence shown here is derived from an EMBL/GenBank/DDBJ whole genome shotgun (WGS) entry which is preliminary data.</text>
</comment>
<protein>
    <recommendedName>
        <fullName evidence="1">Protein phosphatase CheZ</fullName>
        <ecNumber evidence="1">3.1.3.-</ecNumber>
    </recommendedName>
    <alternativeName>
        <fullName evidence="1">Chemotaxis protein CheZ</fullName>
    </alternativeName>
</protein>
<keyword evidence="1" id="KW-0283">Flagellar rotation</keyword>
<dbReference type="Gene3D" id="1.10.287.500">
    <property type="entry name" value="Helix hairpin bin"/>
    <property type="match status" value="2"/>
</dbReference>
<dbReference type="EC" id="3.1.3.-" evidence="1"/>
<evidence type="ECO:0000313" key="3">
    <source>
        <dbReference type="EMBL" id="GGZ52658.1"/>
    </source>
</evidence>
<dbReference type="Proteomes" id="UP000643403">
    <property type="component" value="Unassembled WGS sequence"/>
</dbReference>
<comment type="subunit">
    <text evidence="1">Homodimer.</text>
</comment>
<evidence type="ECO:0000256" key="1">
    <source>
        <dbReference type="PIRNR" id="PIRNR002884"/>
    </source>
</evidence>
<dbReference type="InterPro" id="IPR007439">
    <property type="entry name" value="Chemotax_Pase_CheZ"/>
</dbReference>
<dbReference type="RefSeq" id="WP_189446490.1">
    <property type="nucleotide sequence ID" value="NZ_BMXY01000001.1"/>
</dbReference>
<dbReference type="SUPFAM" id="SSF75708">
    <property type="entry name" value="Chemotaxis phosphatase CheZ"/>
    <property type="match status" value="1"/>
</dbReference>
<organism evidence="3 4">
    <name type="scientific">Cognatilysobacter xinjiangensis</name>
    <dbReference type="NCBI Taxonomy" id="546892"/>
    <lineage>
        <taxon>Bacteria</taxon>
        <taxon>Pseudomonadati</taxon>
        <taxon>Pseudomonadota</taxon>
        <taxon>Gammaproteobacteria</taxon>
        <taxon>Lysobacterales</taxon>
        <taxon>Lysobacteraceae</taxon>
        <taxon>Cognatilysobacter</taxon>
    </lineage>
</organism>
<keyword evidence="1" id="KW-0904">Protein phosphatase</keyword>
<sequence length="202" mass="21123">MTTAAAVPVERAAIVEVLQAALHAVETGDDAGARAALDGLVQWRTQPLVQGLVRLARELAVVLGDGGHGTASLPEACSRLEHVVQLTESSSMRTLDLIDECSRLLAALPPAQDDAQREAIAGLRSRFSEMSLAQGYQDLTGQIILRVVELVRAVHTGLGDIVGGSEPLHLHNNRGHGPSVGGVDPTPATQDNADELLSALGL</sequence>
<keyword evidence="4" id="KW-1185">Reference proteome</keyword>
<keyword evidence="1" id="KW-0378">Hydrolase</keyword>
<dbReference type="PIRSF" id="PIRSF002884">
    <property type="entry name" value="CheZ"/>
    <property type="match status" value="1"/>
</dbReference>
<comment type="function">
    <text evidence="1">Plays an important role in bacterial chemotaxis signal transduction pathway by accelerating the dephosphorylation of phosphorylated CheY (CheY-P).</text>
</comment>
<keyword evidence="1" id="KW-0963">Cytoplasm</keyword>
<evidence type="ECO:0000313" key="4">
    <source>
        <dbReference type="Proteomes" id="UP000643403"/>
    </source>
</evidence>
<comment type="similarity">
    <text evidence="1">Belongs to the CheZ family.</text>
</comment>
<name>A0ABQ3BS46_9GAMM</name>
<gene>
    <name evidence="3" type="primary">cheZ</name>
    <name evidence="3" type="ORF">GCM10008101_02190</name>
</gene>
<dbReference type="Pfam" id="PF04344">
    <property type="entry name" value="CheZ"/>
    <property type="match status" value="1"/>
</dbReference>
<keyword evidence="1" id="KW-0145">Chemotaxis</keyword>
<reference evidence="4" key="1">
    <citation type="journal article" date="2019" name="Int. J. Syst. Evol. Microbiol.">
        <title>The Global Catalogue of Microorganisms (GCM) 10K type strain sequencing project: providing services to taxonomists for standard genome sequencing and annotation.</title>
        <authorList>
            <consortium name="The Broad Institute Genomics Platform"/>
            <consortium name="The Broad Institute Genome Sequencing Center for Infectious Disease"/>
            <person name="Wu L."/>
            <person name="Ma J."/>
        </authorList>
    </citation>
    <scope>NUCLEOTIDE SEQUENCE [LARGE SCALE GENOMIC DNA]</scope>
    <source>
        <strain evidence="4">KCTC 22558</strain>
    </source>
</reference>
<dbReference type="EMBL" id="BMXY01000001">
    <property type="protein sequence ID" value="GGZ52658.1"/>
    <property type="molecule type" value="Genomic_DNA"/>
</dbReference>
<comment type="subcellular location">
    <subcellularLocation>
        <location evidence="1">Cytoplasm</location>
    </subcellularLocation>
</comment>
<feature type="region of interest" description="Disordered" evidence="2">
    <location>
        <begin position="169"/>
        <end position="191"/>
    </location>
</feature>
<evidence type="ECO:0000256" key="2">
    <source>
        <dbReference type="SAM" id="MobiDB-lite"/>
    </source>
</evidence>
<proteinExistence type="inferred from homology"/>